<keyword evidence="4" id="KW-1185">Reference proteome</keyword>
<evidence type="ECO:0000313" key="4">
    <source>
        <dbReference type="Proteomes" id="UP000663829"/>
    </source>
</evidence>
<gene>
    <name evidence="2" type="ORF">GPM918_LOCUS9231</name>
    <name evidence="3" type="ORF">SRO942_LOCUS9232</name>
</gene>
<dbReference type="Proteomes" id="UP000681722">
    <property type="component" value="Unassembled WGS sequence"/>
</dbReference>
<dbReference type="EMBL" id="CAJOBC010001693">
    <property type="protein sequence ID" value="CAF3693441.1"/>
    <property type="molecule type" value="Genomic_DNA"/>
</dbReference>
<evidence type="ECO:0000256" key="1">
    <source>
        <dbReference type="SAM" id="MobiDB-lite"/>
    </source>
</evidence>
<proteinExistence type="predicted"/>
<dbReference type="OrthoDB" id="8065457at2759"/>
<protein>
    <submittedName>
        <fullName evidence="2">Uncharacterized protein</fullName>
    </submittedName>
</protein>
<dbReference type="Proteomes" id="UP000663829">
    <property type="component" value="Unassembled WGS sequence"/>
</dbReference>
<organism evidence="2 4">
    <name type="scientific">Didymodactylos carnosus</name>
    <dbReference type="NCBI Taxonomy" id="1234261"/>
    <lineage>
        <taxon>Eukaryota</taxon>
        <taxon>Metazoa</taxon>
        <taxon>Spiralia</taxon>
        <taxon>Gnathifera</taxon>
        <taxon>Rotifera</taxon>
        <taxon>Eurotatoria</taxon>
        <taxon>Bdelloidea</taxon>
        <taxon>Philodinida</taxon>
        <taxon>Philodinidae</taxon>
        <taxon>Didymodactylos</taxon>
    </lineage>
</organism>
<reference evidence="2" key="1">
    <citation type="submission" date="2021-02" db="EMBL/GenBank/DDBJ databases">
        <authorList>
            <person name="Nowell W R."/>
        </authorList>
    </citation>
    <scope>NUCLEOTIDE SEQUENCE</scope>
</reference>
<evidence type="ECO:0000313" key="2">
    <source>
        <dbReference type="EMBL" id="CAF0912679.1"/>
    </source>
</evidence>
<dbReference type="AlphaFoldDB" id="A0A814AH38"/>
<accession>A0A814AH38</accession>
<dbReference type="EMBL" id="CAJNOQ010001693">
    <property type="protein sequence ID" value="CAF0912679.1"/>
    <property type="molecule type" value="Genomic_DNA"/>
</dbReference>
<evidence type="ECO:0000313" key="3">
    <source>
        <dbReference type="EMBL" id="CAF3693441.1"/>
    </source>
</evidence>
<feature type="compositionally biased region" description="Acidic residues" evidence="1">
    <location>
        <begin position="20"/>
        <end position="58"/>
    </location>
</feature>
<name>A0A814AH38_9BILA</name>
<feature type="compositionally biased region" description="Basic and acidic residues" evidence="1">
    <location>
        <begin position="59"/>
        <end position="73"/>
    </location>
</feature>
<feature type="region of interest" description="Disordered" evidence="1">
    <location>
        <begin position="15"/>
        <end position="97"/>
    </location>
</feature>
<sequence>MKIVQFSTIILATITHEENSELPDGLEDGSEDSETGATDEDDWQEETDVSSVESDSDQEPPRRRPKLDQRSESELFLSKSGRRWSTSEPPKRKIPQANILRQLHGVGPSAARIQTVKDAFQLLFTEEMIPIIVTETNRRARKAAEA</sequence>
<comment type="caution">
    <text evidence="2">The sequence shown here is derived from an EMBL/GenBank/DDBJ whole genome shotgun (WGS) entry which is preliminary data.</text>
</comment>